<dbReference type="Proteomes" id="UP000297777">
    <property type="component" value="Unassembled WGS sequence"/>
</dbReference>
<name>A0A4Z1EWZ1_9HELO</name>
<comment type="caution">
    <text evidence="1">The sequence shown here is derived from an EMBL/GenBank/DDBJ whole genome shotgun (WGS) entry which is preliminary data.</text>
</comment>
<reference evidence="1 2" key="1">
    <citation type="submission" date="2017-12" db="EMBL/GenBank/DDBJ databases">
        <title>Comparative genomics of Botrytis spp.</title>
        <authorList>
            <person name="Valero-Jimenez C.A."/>
            <person name="Tapia P."/>
            <person name="Veloso J."/>
            <person name="Silva-Moreno E."/>
            <person name="Staats M."/>
            <person name="Valdes J.H."/>
            <person name="Van Kan J.A.L."/>
        </authorList>
    </citation>
    <scope>NUCLEOTIDE SEQUENCE [LARGE SCALE GENOMIC DNA]</scope>
    <source>
        <strain evidence="1 2">Bt9001</strain>
    </source>
</reference>
<organism evidence="1 2">
    <name type="scientific">Botrytis tulipae</name>
    <dbReference type="NCBI Taxonomy" id="87230"/>
    <lineage>
        <taxon>Eukaryota</taxon>
        <taxon>Fungi</taxon>
        <taxon>Dikarya</taxon>
        <taxon>Ascomycota</taxon>
        <taxon>Pezizomycotina</taxon>
        <taxon>Leotiomycetes</taxon>
        <taxon>Helotiales</taxon>
        <taxon>Sclerotiniaceae</taxon>
        <taxon>Botrytis</taxon>
    </lineage>
</organism>
<proteinExistence type="predicted"/>
<accession>A0A4Z1EWZ1</accession>
<protein>
    <submittedName>
        <fullName evidence="1">Uncharacterized protein</fullName>
    </submittedName>
</protein>
<evidence type="ECO:0000313" key="1">
    <source>
        <dbReference type="EMBL" id="TGO13317.1"/>
    </source>
</evidence>
<evidence type="ECO:0000313" key="2">
    <source>
        <dbReference type="Proteomes" id="UP000297777"/>
    </source>
</evidence>
<dbReference type="EMBL" id="PQXH01000072">
    <property type="protein sequence ID" value="TGO13317.1"/>
    <property type="molecule type" value="Genomic_DNA"/>
</dbReference>
<gene>
    <name evidence="1" type="ORF">BTUL_0072g00250</name>
</gene>
<dbReference type="AlphaFoldDB" id="A0A4Z1EWZ1"/>
<keyword evidence="2" id="KW-1185">Reference proteome</keyword>
<sequence length="68" mass="7489">MLAMFPGLEDRVMTVVTPAEVARRAATIFVDIPPVPRLEPALDTEDGKLVHLFREGIRTEWGTATIGL</sequence>